<evidence type="ECO:0000256" key="1">
    <source>
        <dbReference type="SAM" id="Phobius"/>
    </source>
</evidence>
<dbReference type="EMBL" id="MAPZ01000030">
    <property type="protein sequence ID" value="OBY09559.1"/>
    <property type="molecule type" value="Genomic_DNA"/>
</dbReference>
<dbReference type="GeneID" id="42775419"/>
<keyword evidence="3" id="KW-1185">Reference proteome</keyword>
<evidence type="ECO:0008006" key="4">
    <source>
        <dbReference type="Google" id="ProtNLM"/>
    </source>
</evidence>
<dbReference type="Proteomes" id="UP000092714">
    <property type="component" value="Unassembled WGS sequence"/>
</dbReference>
<gene>
    <name evidence="2" type="ORF">CP373A1_15290</name>
</gene>
<keyword evidence="1" id="KW-0812">Transmembrane</keyword>
<proteinExistence type="predicted"/>
<feature type="transmembrane region" description="Helical" evidence="1">
    <location>
        <begin position="12"/>
        <end position="34"/>
    </location>
</feature>
<feature type="transmembrane region" description="Helical" evidence="1">
    <location>
        <begin position="40"/>
        <end position="61"/>
    </location>
</feature>
<keyword evidence="1" id="KW-1133">Transmembrane helix</keyword>
<name>A0A174VDJ4_9CLOT</name>
<protein>
    <recommendedName>
        <fullName evidence="4">DUF5673 domain-containing protein</fullName>
    </recommendedName>
</protein>
<organism evidence="2 3">
    <name type="scientific">Clostridium paraputrificum</name>
    <dbReference type="NCBI Taxonomy" id="29363"/>
    <lineage>
        <taxon>Bacteria</taxon>
        <taxon>Bacillati</taxon>
        <taxon>Bacillota</taxon>
        <taxon>Clostridia</taxon>
        <taxon>Eubacteriales</taxon>
        <taxon>Clostridiaceae</taxon>
        <taxon>Clostridium</taxon>
    </lineage>
</organism>
<evidence type="ECO:0000313" key="2">
    <source>
        <dbReference type="EMBL" id="OBY09559.1"/>
    </source>
</evidence>
<accession>A0A174VDJ4</accession>
<comment type="caution">
    <text evidence="2">The sequence shown here is derived from an EMBL/GenBank/DDBJ whole genome shotgun (WGS) entry which is preliminary data.</text>
</comment>
<reference evidence="2 3" key="1">
    <citation type="submission" date="2016-06" db="EMBL/GenBank/DDBJ databases">
        <authorList>
            <person name="Kjaerup R.B."/>
            <person name="Dalgaard T.S."/>
            <person name="Juul-Madsen H.R."/>
        </authorList>
    </citation>
    <scope>NUCLEOTIDE SEQUENCE [LARGE SCALE GENOMIC DNA]</scope>
    <source>
        <strain evidence="2 3">373-A1</strain>
    </source>
</reference>
<keyword evidence="1" id="KW-0472">Membrane</keyword>
<evidence type="ECO:0000313" key="3">
    <source>
        <dbReference type="Proteomes" id="UP000092714"/>
    </source>
</evidence>
<dbReference type="AlphaFoldDB" id="A0A174VDJ4"/>
<dbReference type="RefSeq" id="WP_027097584.1">
    <property type="nucleotide sequence ID" value="NZ_CABHIH010000001.1"/>
</dbReference>
<sequence>MIKNYRGTALNIIYSLIYVIAAFLLISIKVSGLYKNQSDFIIIAYIIACVLIALGFAKSYLTTLKFSDNKIEILGMITKKEIVIDNIENVESDKTKNEVIVVTKENKKFQINLGDINKKQRKEFEDRILSLNI</sequence>